<dbReference type="Gene3D" id="3.30.420.10">
    <property type="entry name" value="Ribonuclease H-like superfamily/Ribonuclease H"/>
    <property type="match status" value="1"/>
</dbReference>
<sequence>MQIRQVELFLEIKICARSSEDELLTLILKEVSWKGIYSITMAEASALLECLVIAWNKGNREIIVECDNKSVVHFALGLREPPGHVKTLIGRIKGLSRRDWEVKVMHMFREANYCADFLANRALPFLWQACFAGTYTIDVGTAFA</sequence>
<dbReference type="InterPro" id="IPR002156">
    <property type="entry name" value="RNaseH_domain"/>
</dbReference>
<dbReference type="SUPFAM" id="SSF53098">
    <property type="entry name" value="Ribonuclease H-like"/>
    <property type="match status" value="1"/>
</dbReference>
<evidence type="ECO:0000313" key="4">
    <source>
        <dbReference type="Proteomes" id="UP000467840"/>
    </source>
</evidence>
<dbReference type="GO" id="GO:0004523">
    <property type="term" value="F:RNA-DNA hybrid ribonuclease activity"/>
    <property type="evidence" value="ECO:0007669"/>
    <property type="project" value="InterPro"/>
</dbReference>
<reference evidence="3 4" key="1">
    <citation type="journal article" date="2020" name="Mol. Plant">
        <title>The Chromosome-Based Rubber Tree Genome Provides New Insights into Spurge Genome Evolution and Rubber Biosynthesis.</title>
        <authorList>
            <person name="Liu J."/>
            <person name="Shi C."/>
            <person name="Shi C.C."/>
            <person name="Li W."/>
            <person name="Zhang Q.J."/>
            <person name="Zhang Y."/>
            <person name="Li K."/>
            <person name="Lu H.F."/>
            <person name="Shi C."/>
            <person name="Zhu S.T."/>
            <person name="Xiao Z.Y."/>
            <person name="Nan H."/>
            <person name="Yue Y."/>
            <person name="Zhu X.G."/>
            <person name="Wu Y."/>
            <person name="Hong X.N."/>
            <person name="Fan G.Y."/>
            <person name="Tong Y."/>
            <person name="Zhang D."/>
            <person name="Mao C.L."/>
            <person name="Liu Y.L."/>
            <person name="Hao S.J."/>
            <person name="Liu W.Q."/>
            <person name="Lv M.Q."/>
            <person name="Zhang H.B."/>
            <person name="Liu Y."/>
            <person name="Hu-Tang G.R."/>
            <person name="Wang J.P."/>
            <person name="Wang J.H."/>
            <person name="Sun Y.H."/>
            <person name="Ni S.B."/>
            <person name="Chen W.B."/>
            <person name="Zhang X.C."/>
            <person name="Jiao Y.N."/>
            <person name="Eichler E.E."/>
            <person name="Li G.H."/>
            <person name="Liu X."/>
            <person name="Gao L.Z."/>
        </authorList>
    </citation>
    <scope>NUCLEOTIDE SEQUENCE [LARGE SCALE GENOMIC DNA]</scope>
    <source>
        <strain evidence="4">cv. GT1</strain>
        <tissue evidence="3">Leaf</tissue>
    </source>
</reference>
<evidence type="ECO:0000259" key="1">
    <source>
        <dbReference type="Pfam" id="PF13456"/>
    </source>
</evidence>
<evidence type="ECO:0000313" key="3">
    <source>
        <dbReference type="EMBL" id="KAF2297171.1"/>
    </source>
</evidence>
<protein>
    <recommendedName>
        <fullName evidence="1">RNase H type-1 domain-containing protein</fullName>
    </recommendedName>
</protein>
<dbReference type="PANTHER" id="PTHR47723">
    <property type="entry name" value="OS05G0353850 PROTEIN"/>
    <property type="match status" value="1"/>
</dbReference>
<dbReference type="InterPro" id="IPR044730">
    <property type="entry name" value="RNase_H-like_dom_plant"/>
</dbReference>
<dbReference type="GO" id="GO:0003676">
    <property type="term" value="F:nucleic acid binding"/>
    <property type="evidence" value="ECO:0007669"/>
    <property type="project" value="InterPro"/>
</dbReference>
<gene>
    <name evidence="2" type="ORF">GH714_018738</name>
    <name evidence="3" type="ORF">GH714_018758</name>
</gene>
<proteinExistence type="predicted"/>
<dbReference type="EMBL" id="JAAGAX010000012">
    <property type="protein sequence ID" value="KAF2297171.1"/>
    <property type="molecule type" value="Genomic_DNA"/>
</dbReference>
<keyword evidence="4" id="KW-1185">Reference proteome</keyword>
<organism evidence="3 4">
    <name type="scientific">Hevea brasiliensis</name>
    <name type="common">Para rubber tree</name>
    <name type="synonym">Siphonia brasiliensis</name>
    <dbReference type="NCBI Taxonomy" id="3981"/>
    <lineage>
        <taxon>Eukaryota</taxon>
        <taxon>Viridiplantae</taxon>
        <taxon>Streptophyta</taxon>
        <taxon>Embryophyta</taxon>
        <taxon>Tracheophyta</taxon>
        <taxon>Spermatophyta</taxon>
        <taxon>Magnoliopsida</taxon>
        <taxon>eudicotyledons</taxon>
        <taxon>Gunneridae</taxon>
        <taxon>Pentapetalae</taxon>
        <taxon>rosids</taxon>
        <taxon>fabids</taxon>
        <taxon>Malpighiales</taxon>
        <taxon>Euphorbiaceae</taxon>
        <taxon>Crotonoideae</taxon>
        <taxon>Micrandreae</taxon>
        <taxon>Hevea</taxon>
    </lineage>
</organism>
<feature type="domain" description="RNase H type-1" evidence="1">
    <location>
        <begin position="33"/>
        <end position="122"/>
    </location>
</feature>
<dbReference type="Pfam" id="PF13456">
    <property type="entry name" value="RVT_3"/>
    <property type="match status" value="1"/>
</dbReference>
<dbReference type="Proteomes" id="UP000467840">
    <property type="component" value="Chromosome 18"/>
</dbReference>
<evidence type="ECO:0000313" key="2">
    <source>
        <dbReference type="EMBL" id="KAF2297169.1"/>
    </source>
</evidence>
<dbReference type="InterPro" id="IPR036397">
    <property type="entry name" value="RNaseH_sf"/>
</dbReference>
<dbReference type="InterPro" id="IPR012337">
    <property type="entry name" value="RNaseH-like_sf"/>
</dbReference>
<name>A0A6A6L705_HEVBR</name>
<dbReference type="CDD" id="cd06222">
    <property type="entry name" value="RNase_H_like"/>
    <property type="match status" value="1"/>
</dbReference>
<comment type="caution">
    <text evidence="3">The sequence shown here is derived from an EMBL/GenBank/DDBJ whole genome shotgun (WGS) entry which is preliminary data.</text>
</comment>
<dbReference type="InterPro" id="IPR053151">
    <property type="entry name" value="RNase_H-like"/>
</dbReference>
<dbReference type="PANTHER" id="PTHR47723:SF19">
    <property type="entry name" value="POLYNUCLEOTIDYL TRANSFERASE, RIBONUCLEASE H-LIKE SUPERFAMILY PROTEIN"/>
    <property type="match status" value="1"/>
</dbReference>
<dbReference type="AlphaFoldDB" id="A0A6A6L705"/>
<dbReference type="EMBL" id="JAAGAX010000012">
    <property type="protein sequence ID" value="KAF2297169.1"/>
    <property type="molecule type" value="Genomic_DNA"/>
</dbReference>
<accession>A0A6A6L705</accession>